<dbReference type="EMBL" id="AP012338">
    <property type="protein sequence ID" value="BAM03799.1"/>
    <property type="molecule type" value="Genomic_DNA"/>
</dbReference>
<dbReference type="STRING" id="1142394.PSMK_16400"/>
<dbReference type="InterPro" id="IPR007431">
    <property type="entry name" value="ACP_PD"/>
</dbReference>
<reference evidence="4 5" key="1">
    <citation type="submission" date="2012-02" db="EMBL/GenBank/DDBJ databases">
        <title>Complete genome sequence of Phycisphaera mikurensis NBRC 102666.</title>
        <authorList>
            <person name="Ankai A."/>
            <person name="Hosoyama A."/>
            <person name="Terui Y."/>
            <person name="Sekine M."/>
            <person name="Fukai R."/>
            <person name="Kato Y."/>
            <person name="Nakamura S."/>
            <person name="Yamada-Narita S."/>
            <person name="Kawakoshi A."/>
            <person name="Fukunaga Y."/>
            <person name="Yamazaki S."/>
            <person name="Fujita N."/>
        </authorList>
    </citation>
    <scope>NUCLEOTIDE SEQUENCE [LARGE SCALE GENOMIC DNA]</scope>
    <source>
        <strain evidence="5">NBRC 102666 / KCTC 22515 / FYK2301M01</strain>
    </source>
</reference>
<organism evidence="4 5">
    <name type="scientific">Phycisphaera mikurensis (strain NBRC 102666 / KCTC 22515 / FYK2301M01)</name>
    <dbReference type="NCBI Taxonomy" id="1142394"/>
    <lineage>
        <taxon>Bacteria</taxon>
        <taxon>Pseudomonadati</taxon>
        <taxon>Planctomycetota</taxon>
        <taxon>Phycisphaerae</taxon>
        <taxon>Phycisphaerales</taxon>
        <taxon>Phycisphaeraceae</taxon>
        <taxon>Phycisphaera</taxon>
    </lineage>
</organism>
<dbReference type="Proteomes" id="UP000007881">
    <property type="component" value="Chromosome"/>
</dbReference>
<sequence>MNFLAHLYLARPRGVAEPAALVGALMPDLVRGPLPLGLPPAVCSQVRRHRRIDRATDAHPAFLEAAAFFRPRLGRFAGIAADVCLDAALCRAWPGLHPLPLEEAIRRYHGGLYAGRGHMPPRMRAACRRMLRQGWLLRYASRAGLLATFGQMSGHFAQRLHRPVDLTPAAEIATEHAADLDRLLPELMARLQREDVLGEASAAG</sequence>
<proteinExistence type="predicted"/>
<dbReference type="PANTHER" id="PTHR38764:SF1">
    <property type="entry name" value="ACYL CARRIER PROTEIN PHOSPHODIESTERASE"/>
    <property type="match status" value="1"/>
</dbReference>
<dbReference type="RefSeq" id="WP_014437017.1">
    <property type="nucleotide sequence ID" value="NC_017080.1"/>
</dbReference>
<accession>I0IEW1</accession>
<dbReference type="KEGG" id="phm:PSMK_16400"/>
<dbReference type="AlphaFoldDB" id="I0IEW1"/>
<dbReference type="GO" id="GO:0006633">
    <property type="term" value="P:fatty acid biosynthetic process"/>
    <property type="evidence" value="ECO:0007669"/>
    <property type="project" value="InterPro"/>
</dbReference>
<gene>
    <name evidence="4" type="primary">acpH</name>
    <name evidence="4" type="ordered locus">PSMK_16400</name>
</gene>
<evidence type="ECO:0000256" key="3">
    <source>
        <dbReference type="ARBA" id="ARBA00023098"/>
    </source>
</evidence>
<keyword evidence="1" id="KW-0444">Lipid biosynthesis</keyword>
<evidence type="ECO:0000256" key="2">
    <source>
        <dbReference type="ARBA" id="ARBA00022801"/>
    </source>
</evidence>
<dbReference type="eggNOG" id="COG3124">
    <property type="taxonomic scope" value="Bacteria"/>
</dbReference>
<keyword evidence="3" id="KW-0443">Lipid metabolism</keyword>
<name>I0IEW1_PHYMF</name>
<dbReference type="HOGENOM" id="CLU_099370_1_1_0"/>
<dbReference type="Pfam" id="PF04336">
    <property type="entry name" value="ACP_PD"/>
    <property type="match status" value="1"/>
</dbReference>
<keyword evidence="5" id="KW-1185">Reference proteome</keyword>
<evidence type="ECO:0000256" key="1">
    <source>
        <dbReference type="ARBA" id="ARBA00022516"/>
    </source>
</evidence>
<dbReference type="EC" id="3.1.4.14" evidence="4"/>
<dbReference type="OrthoDB" id="8442777at2"/>
<keyword evidence="2 4" id="KW-0378">Hydrolase</keyword>
<dbReference type="PANTHER" id="PTHR38764">
    <property type="entry name" value="ACYL CARRIER PROTEIN PHOSPHODIESTERASE"/>
    <property type="match status" value="1"/>
</dbReference>
<evidence type="ECO:0000313" key="5">
    <source>
        <dbReference type="Proteomes" id="UP000007881"/>
    </source>
</evidence>
<dbReference type="GO" id="GO:0008770">
    <property type="term" value="F:[acyl-carrier-protein] phosphodiesterase activity"/>
    <property type="evidence" value="ECO:0007669"/>
    <property type="project" value="UniProtKB-EC"/>
</dbReference>
<evidence type="ECO:0000313" key="4">
    <source>
        <dbReference type="EMBL" id="BAM03799.1"/>
    </source>
</evidence>
<protein>
    <submittedName>
        <fullName evidence="4">Acyl carrier protein phosphodiesterase</fullName>
        <ecNumber evidence="4">3.1.4.14</ecNumber>
    </submittedName>
</protein>